<dbReference type="EMBL" id="JABBGF010000003">
    <property type="protein sequence ID" value="NML58660.1"/>
    <property type="molecule type" value="Genomic_DNA"/>
</dbReference>
<evidence type="ECO:0000313" key="2">
    <source>
        <dbReference type="EMBL" id="NML58660.1"/>
    </source>
</evidence>
<dbReference type="RefSeq" id="WP_169232019.1">
    <property type="nucleotide sequence ID" value="NZ_JABBGF010000003.1"/>
</dbReference>
<proteinExistence type="predicted"/>
<keyword evidence="1" id="KW-1133">Transmembrane helix</keyword>
<protein>
    <submittedName>
        <fullName evidence="2">Uncharacterized protein</fullName>
    </submittedName>
</protein>
<evidence type="ECO:0000313" key="3">
    <source>
        <dbReference type="Proteomes" id="UP000552615"/>
    </source>
</evidence>
<comment type="caution">
    <text evidence="2">The sequence shown here is derived from an EMBL/GenBank/DDBJ whole genome shotgun (WGS) entry which is preliminary data.</text>
</comment>
<keyword evidence="1" id="KW-0812">Transmembrane</keyword>
<dbReference type="AlphaFoldDB" id="A0A7Y0FJU3"/>
<feature type="transmembrane region" description="Helical" evidence="1">
    <location>
        <begin position="160"/>
        <end position="179"/>
    </location>
</feature>
<feature type="transmembrane region" description="Helical" evidence="1">
    <location>
        <begin position="89"/>
        <end position="109"/>
    </location>
</feature>
<accession>A0A7Y0FJU3</accession>
<reference evidence="2 3" key="1">
    <citation type="submission" date="2020-04" db="EMBL/GenBank/DDBJ databases">
        <title>Chryseobacterium sp. RJ-7-14 sp. nov., isolated from Jeju soil.</title>
        <authorList>
            <person name="Dahal R.H."/>
            <person name="Chaudhary D.K."/>
        </authorList>
    </citation>
    <scope>NUCLEOTIDE SEQUENCE [LARGE SCALE GENOMIC DNA]</scope>
    <source>
        <strain evidence="2 3">RJ-7-14</strain>
    </source>
</reference>
<feature type="transmembrane region" description="Helical" evidence="1">
    <location>
        <begin position="121"/>
        <end position="139"/>
    </location>
</feature>
<gene>
    <name evidence="2" type="ORF">HHL20_15025</name>
</gene>
<sequence>MILKEEEQQVTDYLIFHRMPLDILLEVKDHMISQISDIQLNEKLSFDDAFLKTRKLWEDEFKTTTYYLLYSGEIPMILKKIVKAKYNKIIRKSLLLAIVASLFSLSFVFLSKDQTMYNDLFRMYNLLFILTPFLLWVFNKKIWKHVRRDFKYEGKLFFTIYQQNLALFISCIGLMFQFVTREDKYLFRFFRTDDPVSAFPLTLTFILPYCMYSMIIFMIINFLEHKKTLNGLKDFLDISK</sequence>
<keyword evidence="3" id="KW-1185">Reference proteome</keyword>
<keyword evidence="1" id="KW-0472">Membrane</keyword>
<evidence type="ECO:0000256" key="1">
    <source>
        <dbReference type="SAM" id="Phobius"/>
    </source>
</evidence>
<feature type="transmembrane region" description="Helical" evidence="1">
    <location>
        <begin position="199"/>
        <end position="223"/>
    </location>
</feature>
<organism evidence="2 3">
    <name type="scientific">Chryseobacterium cheonjiense</name>
    <dbReference type="NCBI Taxonomy" id="2728845"/>
    <lineage>
        <taxon>Bacteria</taxon>
        <taxon>Pseudomonadati</taxon>
        <taxon>Bacteroidota</taxon>
        <taxon>Flavobacteriia</taxon>
        <taxon>Flavobacteriales</taxon>
        <taxon>Weeksellaceae</taxon>
        <taxon>Chryseobacterium group</taxon>
        <taxon>Chryseobacterium</taxon>
    </lineage>
</organism>
<dbReference type="Proteomes" id="UP000552615">
    <property type="component" value="Unassembled WGS sequence"/>
</dbReference>
<name>A0A7Y0FJU3_9FLAO</name>